<dbReference type="Proteomes" id="UP000291562">
    <property type="component" value="Chromosome"/>
</dbReference>
<feature type="domain" description="Rhodanese" evidence="3">
    <location>
        <begin position="17"/>
        <end position="136"/>
    </location>
</feature>
<accession>A0A411HK68</accession>
<proteinExistence type="predicted"/>
<dbReference type="InterPro" id="IPR045078">
    <property type="entry name" value="TST/MPST-like"/>
</dbReference>
<dbReference type="GO" id="GO:0004792">
    <property type="term" value="F:thiosulfate-cyanide sulfurtransferase activity"/>
    <property type="evidence" value="ECO:0007669"/>
    <property type="project" value="TreeGrafter"/>
</dbReference>
<evidence type="ECO:0000256" key="2">
    <source>
        <dbReference type="ARBA" id="ARBA00022737"/>
    </source>
</evidence>
<keyword evidence="1 4" id="KW-0808">Transferase</keyword>
<keyword evidence="5" id="KW-1185">Reference proteome</keyword>
<protein>
    <submittedName>
        <fullName evidence="4">Sulfurtransferase</fullName>
    </submittedName>
</protein>
<dbReference type="SUPFAM" id="SSF52821">
    <property type="entry name" value="Rhodanese/Cell cycle control phosphatase"/>
    <property type="match status" value="2"/>
</dbReference>
<dbReference type="KEGG" id="xbc:ELE36_11380"/>
<evidence type="ECO:0000313" key="5">
    <source>
        <dbReference type="Proteomes" id="UP000291562"/>
    </source>
</evidence>
<keyword evidence="2" id="KW-0677">Repeat</keyword>
<dbReference type="InterPro" id="IPR036873">
    <property type="entry name" value="Rhodanese-like_dom_sf"/>
</dbReference>
<dbReference type="SMART" id="SM00450">
    <property type="entry name" value="RHOD"/>
    <property type="match status" value="2"/>
</dbReference>
<reference evidence="4 5" key="1">
    <citation type="submission" date="2019-01" db="EMBL/GenBank/DDBJ databases">
        <title>Pseudolysobacter antarctica gen. nov., sp. nov., isolated from Fildes Peninsula, Antarctica.</title>
        <authorList>
            <person name="Wei Z."/>
            <person name="Peng F."/>
        </authorList>
    </citation>
    <scope>NUCLEOTIDE SEQUENCE [LARGE SCALE GENOMIC DNA]</scope>
    <source>
        <strain evidence="4 5">AQ6-296</strain>
    </source>
</reference>
<dbReference type="AlphaFoldDB" id="A0A411HK68"/>
<dbReference type="PROSITE" id="PS50206">
    <property type="entry name" value="RHODANESE_3"/>
    <property type="match status" value="2"/>
</dbReference>
<dbReference type="Gene3D" id="3.40.250.10">
    <property type="entry name" value="Rhodanese-like domain"/>
    <property type="match status" value="2"/>
</dbReference>
<dbReference type="EMBL" id="CP035704">
    <property type="protein sequence ID" value="QBB70903.1"/>
    <property type="molecule type" value="Genomic_DNA"/>
</dbReference>
<dbReference type="RefSeq" id="WP_129833385.1">
    <property type="nucleotide sequence ID" value="NZ_CP035704.1"/>
</dbReference>
<dbReference type="OrthoDB" id="9781034at2"/>
<dbReference type="InterPro" id="IPR001763">
    <property type="entry name" value="Rhodanese-like_dom"/>
</dbReference>
<sequence length="282" mass="30183">MSFTTLITPAELAPLIGSGDLLILDCRHDLADLSRGQRAYTQGHIPGAQYADLNRDLSDLSKPGLGRHPLPDASAFAMTLARWGYYSQQQVVVYDDAGGAIAARAWWMLRLIGHDAVAVLDGGMPAWLATGLVVDSVVPQPEPTQVAINFKTGEIVYFDELSKKLQSENVQLLDARGAPRFRGEVEPLDTVAGHIPGAINRPFSSNLAVDGSFKSAPLLRDEFSALLGVHSAHTVIHSCGSGVTACHNLLAMEHAGLVGSRVFAPSWSGWISDPTRPVARGE</sequence>
<evidence type="ECO:0000256" key="1">
    <source>
        <dbReference type="ARBA" id="ARBA00022679"/>
    </source>
</evidence>
<organism evidence="4 5">
    <name type="scientific">Pseudolysobacter antarcticus</name>
    <dbReference type="NCBI Taxonomy" id="2511995"/>
    <lineage>
        <taxon>Bacteria</taxon>
        <taxon>Pseudomonadati</taxon>
        <taxon>Pseudomonadota</taxon>
        <taxon>Gammaproteobacteria</taxon>
        <taxon>Lysobacterales</taxon>
        <taxon>Rhodanobacteraceae</taxon>
        <taxon>Pseudolysobacter</taxon>
    </lineage>
</organism>
<name>A0A411HK68_9GAMM</name>
<evidence type="ECO:0000259" key="3">
    <source>
        <dbReference type="PROSITE" id="PS50206"/>
    </source>
</evidence>
<dbReference type="PANTHER" id="PTHR11364:SF27">
    <property type="entry name" value="SULFURTRANSFERASE"/>
    <property type="match status" value="1"/>
</dbReference>
<dbReference type="FunFam" id="3.40.250.10:FF:000035">
    <property type="entry name" value="Thiosulfate sulfurtransferase"/>
    <property type="match status" value="1"/>
</dbReference>
<feature type="domain" description="Rhodanese" evidence="3">
    <location>
        <begin position="166"/>
        <end position="279"/>
    </location>
</feature>
<dbReference type="Pfam" id="PF00581">
    <property type="entry name" value="Rhodanese"/>
    <property type="match status" value="2"/>
</dbReference>
<dbReference type="CDD" id="cd01449">
    <property type="entry name" value="TST_Repeat_2"/>
    <property type="match status" value="1"/>
</dbReference>
<dbReference type="CDD" id="cd01448">
    <property type="entry name" value="TST_Repeat_1"/>
    <property type="match status" value="1"/>
</dbReference>
<dbReference type="PANTHER" id="PTHR11364">
    <property type="entry name" value="THIOSULFATE SULFERTANSFERASE"/>
    <property type="match status" value="1"/>
</dbReference>
<evidence type="ECO:0000313" key="4">
    <source>
        <dbReference type="EMBL" id="QBB70903.1"/>
    </source>
</evidence>
<gene>
    <name evidence="4" type="ORF">ELE36_11380</name>
</gene>